<dbReference type="Proteomes" id="UP000811545">
    <property type="component" value="Unassembled WGS sequence"/>
</dbReference>
<dbReference type="NCBIfam" id="TIGR00496">
    <property type="entry name" value="frr"/>
    <property type="match status" value="1"/>
</dbReference>
<evidence type="ECO:0000259" key="6">
    <source>
        <dbReference type="Pfam" id="PF01765"/>
    </source>
</evidence>
<evidence type="ECO:0000313" key="7">
    <source>
        <dbReference type="EMBL" id="MBT9144304.1"/>
    </source>
</evidence>
<reference evidence="7 8" key="1">
    <citation type="journal article" date="2021" name="bioRxiv">
        <title>Unique metabolic strategies in Hadean analogues reveal hints for primordial physiology.</title>
        <authorList>
            <person name="Nobu M.K."/>
            <person name="Nakai R."/>
            <person name="Tamazawa S."/>
            <person name="Mori H."/>
            <person name="Toyoda A."/>
            <person name="Ijiri A."/>
            <person name="Suzuki S."/>
            <person name="Kurokawa K."/>
            <person name="Kamagata Y."/>
            <person name="Tamaki H."/>
        </authorList>
    </citation>
    <scope>NUCLEOTIDE SEQUENCE [LARGE SCALE GENOMIC DNA]</scope>
    <source>
        <strain evidence="7">BS525</strain>
    </source>
</reference>
<comment type="subcellular location">
    <subcellularLocation>
        <location evidence="1 5">Cytoplasm</location>
    </subcellularLocation>
</comment>
<protein>
    <recommendedName>
        <fullName evidence="5">Ribosome-recycling factor</fullName>
        <shortName evidence="5">RRF</shortName>
    </recommendedName>
    <alternativeName>
        <fullName evidence="5">Ribosome-releasing factor</fullName>
    </alternativeName>
</protein>
<dbReference type="SUPFAM" id="SSF55194">
    <property type="entry name" value="Ribosome recycling factor, RRF"/>
    <property type="match status" value="1"/>
</dbReference>
<dbReference type="FunFam" id="3.30.1360.40:FF:000001">
    <property type="entry name" value="Ribosome-recycling factor"/>
    <property type="match status" value="1"/>
</dbReference>
<comment type="similarity">
    <text evidence="2 5">Belongs to the RRF family.</text>
</comment>
<gene>
    <name evidence="5 7" type="primary">frr</name>
    <name evidence="7" type="ORF">DDT42_00136</name>
</gene>
<dbReference type="GO" id="GO:0043023">
    <property type="term" value="F:ribosomal large subunit binding"/>
    <property type="evidence" value="ECO:0007669"/>
    <property type="project" value="TreeGrafter"/>
</dbReference>
<dbReference type="Pfam" id="PF01765">
    <property type="entry name" value="RRF"/>
    <property type="match status" value="1"/>
</dbReference>
<dbReference type="FunFam" id="1.10.132.20:FF:000001">
    <property type="entry name" value="Ribosome-recycling factor"/>
    <property type="match status" value="1"/>
</dbReference>
<evidence type="ECO:0000256" key="4">
    <source>
        <dbReference type="ARBA" id="ARBA00022917"/>
    </source>
</evidence>
<accession>A0A9E2BG08</accession>
<evidence type="ECO:0000256" key="1">
    <source>
        <dbReference type="ARBA" id="ARBA00004496"/>
    </source>
</evidence>
<dbReference type="AlphaFoldDB" id="A0A9E2BG08"/>
<evidence type="ECO:0000256" key="3">
    <source>
        <dbReference type="ARBA" id="ARBA00022490"/>
    </source>
</evidence>
<proteinExistence type="inferred from homology"/>
<comment type="function">
    <text evidence="5">Responsible for the release of ribosomes from messenger RNA at the termination of protein biosynthesis. May increase the efficiency of translation by recycling ribosomes from one round of translation to another.</text>
</comment>
<dbReference type="GO" id="GO:0005737">
    <property type="term" value="C:cytoplasm"/>
    <property type="evidence" value="ECO:0007669"/>
    <property type="project" value="UniProtKB-SubCell"/>
</dbReference>
<dbReference type="Gene3D" id="3.30.1360.40">
    <property type="match status" value="1"/>
</dbReference>
<dbReference type="PANTHER" id="PTHR20982:SF3">
    <property type="entry name" value="MITOCHONDRIAL RIBOSOME RECYCLING FACTOR PSEUDO 1"/>
    <property type="match status" value="1"/>
</dbReference>
<dbReference type="InterPro" id="IPR036191">
    <property type="entry name" value="RRF_sf"/>
</dbReference>
<evidence type="ECO:0000313" key="8">
    <source>
        <dbReference type="Proteomes" id="UP000811545"/>
    </source>
</evidence>
<dbReference type="EMBL" id="QLTW01000003">
    <property type="protein sequence ID" value="MBT9144304.1"/>
    <property type="molecule type" value="Genomic_DNA"/>
</dbReference>
<comment type="caution">
    <text evidence="7">The sequence shown here is derived from an EMBL/GenBank/DDBJ whole genome shotgun (WGS) entry which is preliminary data.</text>
</comment>
<keyword evidence="3 5" id="KW-0963">Cytoplasm</keyword>
<dbReference type="InterPro" id="IPR023584">
    <property type="entry name" value="Ribosome_recyc_fac_dom"/>
</dbReference>
<evidence type="ECO:0000256" key="2">
    <source>
        <dbReference type="ARBA" id="ARBA00005912"/>
    </source>
</evidence>
<dbReference type="InterPro" id="IPR002661">
    <property type="entry name" value="Ribosome_recyc_fac"/>
</dbReference>
<feature type="domain" description="Ribosome recycling factor" evidence="6">
    <location>
        <begin position="20"/>
        <end position="183"/>
    </location>
</feature>
<dbReference type="CDD" id="cd00520">
    <property type="entry name" value="RRF"/>
    <property type="match status" value="1"/>
</dbReference>
<organism evidence="7 8">
    <name type="scientific">Psychracetigena formicireducens</name>
    <dbReference type="NCBI Taxonomy" id="2986056"/>
    <lineage>
        <taxon>Bacteria</taxon>
        <taxon>Bacillati</taxon>
        <taxon>Candidatus Lithacetigenota</taxon>
        <taxon>Candidatus Psychracetigena</taxon>
    </lineage>
</organism>
<dbReference type="HAMAP" id="MF_00040">
    <property type="entry name" value="RRF"/>
    <property type="match status" value="1"/>
</dbReference>
<name>A0A9E2BG08_PSYF1</name>
<evidence type="ECO:0000256" key="5">
    <source>
        <dbReference type="HAMAP-Rule" id="MF_00040"/>
    </source>
</evidence>
<sequence length="186" mass="21734">MEKETLDQTEKLMNKAIAKLKEDFSLIRTGRVNSRILEKISIIYYDTPTPITQVCQVTIPDARTLLIQPWDKNILKDVEKAIFKSDLGITPSNDGTNIRLVFPPLSEDRRKELVKNMHKHGEECKVVIRSIRREQNEHIKRAENDDLISEDTMHKIQEKIQKTTDKFIIMVDELIKAKEKEIMEVH</sequence>
<keyword evidence="4 5" id="KW-0648">Protein biosynthesis</keyword>
<dbReference type="PANTHER" id="PTHR20982">
    <property type="entry name" value="RIBOSOME RECYCLING FACTOR"/>
    <property type="match status" value="1"/>
</dbReference>
<dbReference type="Gene3D" id="1.10.132.20">
    <property type="entry name" value="Ribosome-recycling factor"/>
    <property type="match status" value="1"/>
</dbReference>
<dbReference type="GO" id="GO:0006415">
    <property type="term" value="P:translational termination"/>
    <property type="evidence" value="ECO:0007669"/>
    <property type="project" value="UniProtKB-UniRule"/>
</dbReference>